<dbReference type="RefSeq" id="WP_213246194.1">
    <property type="nucleotide sequence ID" value="NZ_CP045806.1"/>
</dbReference>
<dbReference type="PROSITE" id="PS00297">
    <property type="entry name" value="HSP70_1"/>
    <property type="match status" value="1"/>
</dbReference>
<protein>
    <submittedName>
        <fullName evidence="8">Hsp70 family protein</fullName>
    </submittedName>
</protein>
<evidence type="ECO:0000313" key="9">
    <source>
        <dbReference type="Proteomes" id="UP001059836"/>
    </source>
</evidence>
<dbReference type="InterPro" id="IPR018181">
    <property type="entry name" value="Heat_shock_70_CS"/>
</dbReference>
<keyword evidence="4 7" id="KW-0067">ATP-binding</keyword>
<evidence type="ECO:0000313" key="8">
    <source>
        <dbReference type="EMBL" id="QHN33794.1"/>
    </source>
</evidence>
<name>A0ABX6IEN3_9ACTN</name>
<comment type="similarity">
    <text evidence="1 7">Belongs to the heat shock protein 70 family.</text>
</comment>
<dbReference type="InterPro" id="IPR043129">
    <property type="entry name" value="ATPase_NBD"/>
</dbReference>
<evidence type="ECO:0000256" key="6">
    <source>
        <dbReference type="ARBA" id="ARBA00023186"/>
    </source>
</evidence>
<dbReference type="SUPFAM" id="SSF53067">
    <property type="entry name" value="Actin-like ATPase domain"/>
    <property type="match status" value="2"/>
</dbReference>
<dbReference type="Proteomes" id="UP001059836">
    <property type="component" value="Chromosome"/>
</dbReference>
<organism evidence="8 9">
    <name type="scientific">Gordonia pseudamarae</name>
    <dbReference type="NCBI Taxonomy" id="2831662"/>
    <lineage>
        <taxon>Bacteria</taxon>
        <taxon>Bacillati</taxon>
        <taxon>Actinomycetota</taxon>
        <taxon>Actinomycetes</taxon>
        <taxon>Mycobacteriales</taxon>
        <taxon>Gordoniaceae</taxon>
        <taxon>Gordonia</taxon>
    </lineage>
</organism>
<dbReference type="PROSITE" id="PS01036">
    <property type="entry name" value="HSP70_3"/>
    <property type="match status" value="1"/>
</dbReference>
<dbReference type="Gene3D" id="3.90.640.10">
    <property type="entry name" value="Actin, Chain A, domain 4"/>
    <property type="match status" value="1"/>
</dbReference>
<dbReference type="SUPFAM" id="SSF100920">
    <property type="entry name" value="Heat shock protein 70kD (HSP70), peptide-binding domain"/>
    <property type="match status" value="1"/>
</dbReference>
<dbReference type="InterPro" id="IPR013126">
    <property type="entry name" value="Hsp_70_fam"/>
</dbReference>
<dbReference type="PANTHER" id="PTHR19375">
    <property type="entry name" value="HEAT SHOCK PROTEIN 70KDA"/>
    <property type="match status" value="1"/>
</dbReference>
<dbReference type="EMBL" id="CP045809">
    <property type="protein sequence ID" value="QHN33794.1"/>
    <property type="molecule type" value="Genomic_DNA"/>
</dbReference>
<gene>
    <name evidence="8" type="ORF">GII31_01635</name>
</gene>
<dbReference type="PROSITE" id="PS00329">
    <property type="entry name" value="HSP70_2"/>
    <property type="match status" value="1"/>
</dbReference>
<evidence type="ECO:0000256" key="2">
    <source>
        <dbReference type="ARBA" id="ARBA00022553"/>
    </source>
</evidence>
<keyword evidence="2" id="KW-0597">Phosphoprotein</keyword>
<sequence length="556" mass="59132">MGVYGIDLGTTNSAIATVDAGSRPRIVPGLDGSQTTPSVVLLASAYDHVVGEGARRQARLDPDNVCALVKRRMGDADWRFVAHGQTWSAPAISALILKSLISDASFSGEQVQRAVITVPAYFGDDERRATIQAGTYAGIEVAGVLSEPIAAALAYGFSKLTDAFASSTPDETVLVYDLGGGTFDATVIELADRRISVLSVDGDHQLGGADWDERIALHLSEAFRAEHPDAEDPLDDSAGSQALVLAAERAKHELSDAASTSVIVAHDGRRSVITLTRAQLEDLTGPLLKRTIELTRSCLAAARDRGASTINRVLLVGGSSRMPMVAEAIRGELGLNPQLSDPDLAVAKGAAIYGDKLEIERLVTADLRTRGRLADGAPPLSASSADLDESCGRVAAAFGLPVSGVRRMLEISVDTVVSRGFGILAVSNGDLRATWLVHRNQTLPIRVRRSFGTMRADQDIIELTVLEQAGQQESSRPEDAKVLIEGTIRDIPGGYEQGSEVQVTFEMGFDGVLHVTAFHVEAGIPLTMSAKTGATLSQAEVSRELEQVHRTRRRDG</sequence>
<evidence type="ECO:0000256" key="5">
    <source>
        <dbReference type="ARBA" id="ARBA00023016"/>
    </source>
</evidence>
<evidence type="ECO:0000256" key="3">
    <source>
        <dbReference type="ARBA" id="ARBA00022741"/>
    </source>
</evidence>
<proteinExistence type="inferred from homology"/>
<dbReference type="Pfam" id="PF00012">
    <property type="entry name" value="HSP70"/>
    <property type="match status" value="2"/>
</dbReference>
<keyword evidence="6" id="KW-0143">Chaperone</keyword>
<dbReference type="Gene3D" id="2.60.34.10">
    <property type="entry name" value="Substrate Binding Domain Of DNAk, Chain A, domain 1"/>
    <property type="match status" value="1"/>
</dbReference>
<dbReference type="CDD" id="cd24029">
    <property type="entry name" value="ASKHA_NBD_HSP70_DnaK_HscA_HscC"/>
    <property type="match status" value="1"/>
</dbReference>
<accession>A0ABX6IEN3</accession>
<dbReference type="PRINTS" id="PR00301">
    <property type="entry name" value="HEATSHOCK70"/>
</dbReference>
<keyword evidence="5" id="KW-0346">Stress response</keyword>
<dbReference type="Gene3D" id="3.30.420.40">
    <property type="match status" value="2"/>
</dbReference>
<evidence type="ECO:0000256" key="1">
    <source>
        <dbReference type="ARBA" id="ARBA00007381"/>
    </source>
</evidence>
<reference evidence="8" key="1">
    <citation type="journal article" date="2021" name="Nat. Microbiol.">
        <title>Cocultivation of an ultrasmall environmental parasitic bacterium with lytic ability against bacteria associated with wastewater foams.</title>
        <authorList>
            <person name="Batinovic S."/>
            <person name="Rose J.J.A."/>
            <person name="Ratcliffe J."/>
            <person name="Seviour R.J."/>
            <person name="Petrovski S."/>
        </authorList>
    </citation>
    <scope>NUCLEOTIDE SEQUENCE</scope>
    <source>
        <strain evidence="8">CON9</strain>
    </source>
</reference>
<dbReference type="InterPro" id="IPR029047">
    <property type="entry name" value="HSP70_peptide-bd_sf"/>
</dbReference>
<keyword evidence="3 7" id="KW-0547">Nucleotide-binding</keyword>
<evidence type="ECO:0000256" key="7">
    <source>
        <dbReference type="RuleBase" id="RU003322"/>
    </source>
</evidence>
<keyword evidence="9" id="KW-1185">Reference proteome</keyword>
<evidence type="ECO:0000256" key="4">
    <source>
        <dbReference type="ARBA" id="ARBA00022840"/>
    </source>
</evidence>